<dbReference type="AlphaFoldDB" id="A0A8J3FP23"/>
<name>A0A8J3FP23_9ACTN</name>
<comment type="caution">
    <text evidence="1">The sequence shown here is derived from an EMBL/GenBank/DDBJ whole genome shotgun (WGS) entry which is preliminary data.</text>
</comment>
<dbReference type="Proteomes" id="UP000656042">
    <property type="component" value="Unassembled WGS sequence"/>
</dbReference>
<dbReference type="RefSeq" id="WP_189080067.1">
    <property type="nucleotide sequence ID" value="NZ_BMMX01000013.1"/>
</dbReference>
<keyword evidence="2" id="KW-1185">Reference proteome</keyword>
<dbReference type="SUPFAM" id="SSF53335">
    <property type="entry name" value="S-adenosyl-L-methionine-dependent methyltransferases"/>
    <property type="match status" value="1"/>
</dbReference>
<reference evidence="1" key="1">
    <citation type="journal article" date="2014" name="Int. J. Syst. Evol. Microbiol.">
        <title>Complete genome sequence of Corynebacterium casei LMG S-19264T (=DSM 44701T), isolated from a smear-ripened cheese.</title>
        <authorList>
            <consortium name="US DOE Joint Genome Institute (JGI-PGF)"/>
            <person name="Walter F."/>
            <person name="Albersmeier A."/>
            <person name="Kalinowski J."/>
            <person name="Ruckert C."/>
        </authorList>
    </citation>
    <scope>NUCLEOTIDE SEQUENCE</scope>
    <source>
        <strain evidence="1">CGMCC 4.7299</strain>
    </source>
</reference>
<sequence length="165" mass="18490">MTTASVWEETRTFFPLFLSQIEKRQARSACVVGASDGKFVLPLARRGIHVFAIERNQTAVDGGPITLPGPTDTVMPGLRRLSEFIGSMIRLCRPRGGILGAEYMMPVEPRHFTIEHYPGEGNLRSHLPGWSIDWETYTPAFVEAPHVEQLTEHVHRMGLIIATRP</sequence>
<gene>
    <name evidence="1" type="ORF">GCM10012284_32790</name>
</gene>
<protein>
    <submittedName>
        <fullName evidence="1">Uncharacterized protein</fullName>
    </submittedName>
</protein>
<organism evidence="1 2">
    <name type="scientific">Mangrovihabitans endophyticus</name>
    <dbReference type="NCBI Taxonomy" id="1751298"/>
    <lineage>
        <taxon>Bacteria</taxon>
        <taxon>Bacillati</taxon>
        <taxon>Actinomycetota</taxon>
        <taxon>Actinomycetes</taxon>
        <taxon>Micromonosporales</taxon>
        <taxon>Micromonosporaceae</taxon>
        <taxon>Mangrovihabitans</taxon>
    </lineage>
</organism>
<dbReference type="InterPro" id="IPR029063">
    <property type="entry name" value="SAM-dependent_MTases_sf"/>
</dbReference>
<reference evidence="1" key="2">
    <citation type="submission" date="2020-09" db="EMBL/GenBank/DDBJ databases">
        <authorList>
            <person name="Sun Q."/>
            <person name="Zhou Y."/>
        </authorList>
    </citation>
    <scope>NUCLEOTIDE SEQUENCE</scope>
    <source>
        <strain evidence="1">CGMCC 4.7299</strain>
    </source>
</reference>
<evidence type="ECO:0000313" key="1">
    <source>
        <dbReference type="EMBL" id="GGK96028.1"/>
    </source>
</evidence>
<proteinExistence type="predicted"/>
<evidence type="ECO:0000313" key="2">
    <source>
        <dbReference type="Proteomes" id="UP000656042"/>
    </source>
</evidence>
<dbReference type="EMBL" id="BMMX01000013">
    <property type="protein sequence ID" value="GGK96028.1"/>
    <property type="molecule type" value="Genomic_DNA"/>
</dbReference>
<accession>A0A8J3FP23</accession>